<name>A0A2R6Q5E0_9APHY</name>
<dbReference type="OrthoDB" id="6511194at2759"/>
<proteinExistence type="predicted"/>
<evidence type="ECO:0000256" key="1">
    <source>
        <dbReference type="SAM" id="MobiDB-lite"/>
    </source>
</evidence>
<gene>
    <name evidence="2" type="ORF">PHLCEN_2v4064</name>
</gene>
<sequence length="175" mass="20409">MAQKSHLQEFIESRGHICDFYPNFHPECNYIEQYWGFSKYQYRLSPQTSNIAEMEENVRASLDKASLLQIRRWANRSGRYISAYALGLDGAEATGGARDKSQRARDEKRERERERQERERFQEPPDDIQTYLGATNSVHRAHTSLTDNIRATEPPYKPPDDIQTTDHTTDNTRPT</sequence>
<dbReference type="PANTHER" id="PTHR35871:SF1">
    <property type="entry name" value="CXC1-LIKE CYSTEINE CLUSTER ASSOCIATED WITH KDZ TRANSPOSASES DOMAIN-CONTAINING PROTEIN"/>
    <property type="match status" value="1"/>
</dbReference>
<evidence type="ECO:0000313" key="2">
    <source>
        <dbReference type="EMBL" id="PSS02208.1"/>
    </source>
</evidence>
<feature type="compositionally biased region" description="Polar residues" evidence="1">
    <location>
        <begin position="132"/>
        <end position="149"/>
    </location>
</feature>
<reference evidence="2 3" key="1">
    <citation type="submission" date="2018-02" db="EMBL/GenBank/DDBJ databases">
        <title>Genome sequence of the basidiomycete white-rot fungus Phlebia centrifuga.</title>
        <authorList>
            <person name="Granchi Z."/>
            <person name="Peng M."/>
            <person name="de Vries R.P."/>
            <person name="Hilden K."/>
            <person name="Makela M.R."/>
            <person name="Grigoriev I."/>
            <person name="Riley R."/>
        </authorList>
    </citation>
    <scope>NUCLEOTIDE SEQUENCE [LARGE SCALE GENOMIC DNA]</scope>
    <source>
        <strain evidence="2 3">FBCC195</strain>
    </source>
</reference>
<evidence type="ECO:0000313" key="3">
    <source>
        <dbReference type="Proteomes" id="UP000186601"/>
    </source>
</evidence>
<keyword evidence="3" id="KW-1185">Reference proteome</keyword>
<accession>A0A2R6Q5E0</accession>
<feature type="region of interest" description="Disordered" evidence="1">
    <location>
        <begin position="91"/>
        <end position="175"/>
    </location>
</feature>
<dbReference type="Proteomes" id="UP000186601">
    <property type="component" value="Unassembled WGS sequence"/>
</dbReference>
<feature type="compositionally biased region" description="Low complexity" evidence="1">
    <location>
        <begin position="161"/>
        <end position="175"/>
    </location>
</feature>
<comment type="caution">
    <text evidence="2">The sequence shown here is derived from an EMBL/GenBank/DDBJ whole genome shotgun (WGS) entry which is preliminary data.</text>
</comment>
<protein>
    <submittedName>
        <fullName evidence="2">Uncharacterized protein</fullName>
    </submittedName>
</protein>
<dbReference type="PANTHER" id="PTHR35871">
    <property type="entry name" value="EXPRESSED PROTEIN"/>
    <property type="match status" value="1"/>
</dbReference>
<dbReference type="AlphaFoldDB" id="A0A2R6Q5E0"/>
<dbReference type="EMBL" id="MLYV02000399">
    <property type="protein sequence ID" value="PSS02208.1"/>
    <property type="molecule type" value="Genomic_DNA"/>
</dbReference>
<organism evidence="2 3">
    <name type="scientific">Hermanssonia centrifuga</name>
    <dbReference type="NCBI Taxonomy" id="98765"/>
    <lineage>
        <taxon>Eukaryota</taxon>
        <taxon>Fungi</taxon>
        <taxon>Dikarya</taxon>
        <taxon>Basidiomycota</taxon>
        <taxon>Agaricomycotina</taxon>
        <taxon>Agaricomycetes</taxon>
        <taxon>Polyporales</taxon>
        <taxon>Meruliaceae</taxon>
        <taxon>Hermanssonia</taxon>
    </lineage>
</organism>
<feature type="compositionally biased region" description="Basic and acidic residues" evidence="1">
    <location>
        <begin position="97"/>
        <end position="123"/>
    </location>
</feature>